<keyword evidence="3" id="KW-1185">Reference proteome</keyword>
<dbReference type="SMART" id="SM00644">
    <property type="entry name" value="Ami_2"/>
    <property type="match status" value="1"/>
</dbReference>
<evidence type="ECO:0000313" key="2">
    <source>
        <dbReference type="EMBL" id="MDG0845682.1"/>
    </source>
</evidence>
<evidence type="ECO:0000313" key="3">
    <source>
        <dbReference type="Proteomes" id="UP001152422"/>
    </source>
</evidence>
<dbReference type="InterPro" id="IPR002502">
    <property type="entry name" value="Amidase_domain"/>
</dbReference>
<dbReference type="RefSeq" id="WP_056935864.1">
    <property type="nucleotide sequence ID" value="NZ_CP013114.1"/>
</dbReference>
<sequence length="191" mass="22683">MNHIYSNFYTTNNKITDLKPYILGIVLHDDAENYAAKDYIDWLNNRIEKNELEKGWASVYVDQDTCYWFHPTEYVEWHCGNVYGNTHFIGVERCQSKRDGVLTDQEFMKNEEVSFWVAALLLKKYNLPVNRNTVRIHKEFFETECPDRAWKIHLEDAQTNSESILKLKDYFISKIQGYYNKVVDSELENMG</sequence>
<dbReference type="Proteomes" id="UP001152422">
    <property type="component" value="Unassembled WGS sequence"/>
</dbReference>
<accession>A0A9X4QZU6</accession>
<name>A0A9X4QZU6_9STAP</name>
<dbReference type="GO" id="GO:0008745">
    <property type="term" value="F:N-acetylmuramoyl-L-alanine amidase activity"/>
    <property type="evidence" value="ECO:0007669"/>
    <property type="project" value="InterPro"/>
</dbReference>
<dbReference type="Pfam" id="PF01510">
    <property type="entry name" value="Amidase_2"/>
    <property type="match status" value="1"/>
</dbReference>
<dbReference type="InterPro" id="IPR036505">
    <property type="entry name" value="Amidase/PGRP_sf"/>
</dbReference>
<evidence type="ECO:0000259" key="1">
    <source>
        <dbReference type="SMART" id="SM00644"/>
    </source>
</evidence>
<dbReference type="SUPFAM" id="SSF55846">
    <property type="entry name" value="N-acetylmuramoyl-L-alanine amidase-like"/>
    <property type="match status" value="1"/>
</dbReference>
<dbReference type="KEGG" id="seqo:SE1039_20590"/>
<proteinExistence type="predicted"/>
<dbReference type="Gene3D" id="3.40.80.10">
    <property type="entry name" value="Peptidoglycan recognition protein-like"/>
    <property type="match status" value="1"/>
</dbReference>
<dbReference type="AlphaFoldDB" id="A0A9X4QZU6"/>
<reference evidence="2" key="1">
    <citation type="submission" date="2022-05" db="EMBL/GenBank/DDBJ databases">
        <title>Comparative genomics of Staphylococcus equorum isolates.</title>
        <authorList>
            <person name="Luelf R.H."/>
        </authorList>
    </citation>
    <scope>NUCLEOTIDE SEQUENCE</scope>
    <source>
        <strain evidence="2">TMW 2.2497</strain>
    </source>
</reference>
<dbReference type="GO" id="GO:0009253">
    <property type="term" value="P:peptidoglycan catabolic process"/>
    <property type="evidence" value="ECO:0007669"/>
    <property type="project" value="InterPro"/>
</dbReference>
<organism evidence="2 3">
    <name type="scientific">Staphylococcus equorum</name>
    <dbReference type="NCBI Taxonomy" id="246432"/>
    <lineage>
        <taxon>Bacteria</taxon>
        <taxon>Bacillati</taxon>
        <taxon>Bacillota</taxon>
        <taxon>Bacilli</taxon>
        <taxon>Bacillales</taxon>
        <taxon>Staphylococcaceae</taxon>
        <taxon>Staphylococcus</taxon>
    </lineage>
</organism>
<dbReference type="EMBL" id="JAMBQA010000002">
    <property type="protein sequence ID" value="MDG0845682.1"/>
    <property type="molecule type" value="Genomic_DNA"/>
</dbReference>
<comment type="caution">
    <text evidence="2">The sequence shown here is derived from an EMBL/GenBank/DDBJ whole genome shotgun (WGS) entry which is preliminary data.</text>
</comment>
<protein>
    <submittedName>
        <fullName evidence="2">N-acetylmuramoyl-L-alanine amidase</fullName>
    </submittedName>
</protein>
<gene>
    <name evidence="2" type="ORF">M4L89_05545</name>
</gene>
<feature type="domain" description="N-acetylmuramoyl-L-alanine amidase" evidence="1">
    <location>
        <begin position="13"/>
        <end position="158"/>
    </location>
</feature>